<organism evidence="6 7">
    <name type="scientific">Bradyrhizobium niftali</name>
    <dbReference type="NCBI Taxonomy" id="2560055"/>
    <lineage>
        <taxon>Bacteria</taxon>
        <taxon>Pseudomonadati</taxon>
        <taxon>Pseudomonadota</taxon>
        <taxon>Alphaproteobacteria</taxon>
        <taxon>Hyphomicrobiales</taxon>
        <taxon>Nitrobacteraceae</taxon>
        <taxon>Bradyrhizobium</taxon>
    </lineage>
</organism>
<accession>A0A4Y9LZR5</accession>
<feature type="domain" description="DNA2/NAM7 helicase-like C-terminal" evidence="4">
    <location>
        <begin position="1391"/>
        <end position="1585"/>
    </location>
</feature>
<evidence type="ECO:0000256" key="1">
    <source>
        <dbReference type="SAM" id="MobiDB-lite"/>
    </source>
</evidence>
<dbReference type="InterPro" id="IPR045055">
    <property type="entry name" value="DNA2/NAM7-like"/>
</dbReference>
<dbReference type="Pfam" id="PF18741">
    <property type="entry name" value="MTES_1575"/>
    <property type="match status" value="1"/>
</dbReference>
<gene>
    <name evidence="6" type="ORF">E4K65_12625</name>
</gene>
<name>A0A4Y9LZR5_9BRAD</name>
<proteinExistence type="predicted"/>
<protein>
    <submittedName>
        <fullName evidence="6">DUF3320 domain-containing protein</fullName>
    </submittedName>
</protein>
<dbReference type="InterPro" id="IPR041677">
    <property type="entry name" value="DNA2/NAM7_AAA_11"/>
</dbReference>
<dbReference type="InterPro" id="IPR021754">
    <property type="entry name" value="DUF3320"/>
</dbReference>
<feature type="region of interest" description="Disordered" evidence="1">
    <location>
        <begin position="1364"/>
        <end position="1386"/>
    </location>
</feature>
<dbReference type="SUPFAM" id="SSF52980">
    <property type="entry name" value="Restriction endonuclease-like"/>
    <property type="match status" value="1"/>
</dbReference>
<dbReference type="PANTHER" id="PTHR10887:SF495">
    <property type="entry name" value="HELICASE SENATAXIN ISOFORM X1-RELATED"/>
    <property type="match status" value="1"/>
</dbReference>
<dbReference type="OrthoDB" id="9757917at2"/>
<dbReference type="Gene3D" id="3.40.50.300">
    <property type="entry name" value="P-loop containing nucleotide triphosphate hydrolases"/>
    <property type="match status" value="3"/>
</dbReference>
<evidence type="ECO:0000259" key="4">
    <source>
        <dbReference type="Pfam" id="PF13087"/>
    </source>
</evidence>
<dbReference type="PANTHER" id="PTHR10887">
    <property type="entry name" value="DNA2/NAM7 HELICASE FAMILY"/>
    <property type="match status" value="1"/>
</dbReference>
<dbReference type="InterPro" id="IPR041679">
    <property type="entry name" value="DNA2/NAM7-like_C"/>
</dbReference>
<evidence type="ECO:0000313" key="7">
    <source>
        <dbReference type="Proteomes" id="UP000297966"/>
    </source>
</evidence>
<dbReference type="Pfam" id="PF13195">
    <property type="entry name" value="DUF4011"/>
    <property type="match status" value="1"/>
</dbReference>
<dbReference type="Pfam" id="PF13087">
    <property type="entry name" value="AAA_12"/>
    <property type="match status" value="1"/>
</dbReference>
<dbReference type="InterPro" id="IPR025103">
    <property type="entry name" value="DUF4011"/>
</dbReference>
<dbReference type="GO" id="GO:0004386">
    <property type="term" value="F:helicase activity"/>
    <property type="evidence" value="ECO:0007669"/>
    <property type="project" value="InterPro"/>
</dbReference>
<dbReference type="CDD" id="cd18808">
    <property type="entry name" value="SF1_C_Upf1"/>
    <property type="match status" value="1"/>
</dbReference>
<dbReference type="FunFam" id="3.40.960.10:FF:000002">
    <property type="entry name" value="DNA helicase related protein"/>
    <property type="match status" value="1"/>
</dbReference>
<dbReference type="EMBL" id="SPQT01000005">
    <property type="protein sequence ID" value="TFV48412.1"/>
    <property type="molecule type" value="Genomic_DNA"/>
</dbReference>
<dbReference type="SUPFAM" id="SSF52540">
    <property type="entry name" value="P-loop containing nucleoside triphosphate hydrolases"/>
    <property type="match status" value="1"/>
</dbReference>
<evidence type="ECO:0000259" key="2">
    <source>
        <dbReference type="Pfam" id="PF11784"/>
    </source>
</evidence>
<feature type="domain" description="DNA2/NAM7 helicase helicase" evidence="3">
    <location>
        <begin position="1327"/>
        <end position="1370"/>
    </location>
</feature>
<dbReference type="InterPro" id="IPR011335">
    <property type="entry name" value="Restrct_endonuc-II-like"/>
</dbReference>
<dbReference type="Gene3D" id="3.40.960.10">
    <property type="entry name" value="VSR Endonuclease"/>
    <property type="match status" value="1"/>
</dbReference>
<evidence type="ECO:0000259" key="5">
    <source>
        <dbReference type="Pfam" id="PF18741"/>
    </source>
</evidence>
<sequence length="1998" mass="220561">MAERAEIKEPAGGLKINCTAADNVNIAFYQNAVPIVRELAIENGTGRDLSELSVHLTAEPPFLTPAVSQIQYVADRAIHHIRSPDLKLDPAFLAGVTASRRAQLRIRVKSAGETLIESAVELNLLPPSHWGGVNAAPELLAAFVRPTDPTIDVLLREASGKLAAAGRHDAIDGYHKKTKARAWEIADAVWAALVSHSIAYVLPPKSFERSGQQIRGPSEILSRKVGTCLDLTLLYASCLEQAGLNPVLVLTEGHAFVGVWLVDEDFSSLVIDDPQMLRKRVQLDEMVLVETTILTGSNPGRFKQAVDAGAKLIVEEATSEFELAIDVKRARSAKIRPLDLSMSGEPTITPSSAPSVPNELGEIPKFEENLDKPREDVSERSLDRLEVWKRNLLDLTLRNRLLNFKDSKSTVGIECPDAATLEDKLSGGDRFKLLGRASVLDGSDGRDTALLAQRLQDDARKNFISDAMVRGELHTAVPETELEGRLTDLYRATRLAFEEGGANILYLCLGFLKWTPQDGAGPYRAPLILVPVQLERKSVRSGFRLALHEDEARFNPTLLQMLKQDFDLSIPELEGELPEDATGVDVAGIWKTIRRHIKSIKGWEVTEQVVLATLSFTKYLMWKDLVDRTEILKRNSVVRHLIDTPTHTYDGSGAAFVAERTIDQVIDPAELFTPLSADSSQVAAVLAAQRGGDFVLFGPPGTGKSQTIANMITNCLAHQKTVLFVSQKTAALEVVRQRMQAIGLGNYCLEVHSTKAQKSNVLEQLATAWRERNRVTEEHWSAAASELKRRRDQLNKLVSALHRRRANGMTAYDAFGRVVADRDRFPDVGLTWPIGSVHTPEDLVRMREICSDIRTALEAVGDPVNHPLKGIEQTKWSPAWAQSLQQLVDRLHLALQEVRTAADDLVLSIGLDGAARNDGLLPQLIKLVSLLLHADAADGSLLLSTDAPERVNALHDLADVVGRLNEKNSQLSVQYELRAALLDLPSLERDWTDACASNVLVRSGRKKKVRLALKPYCPDEVPEDIGRDIVVLQELAGLLREIENTKPRFRGMERLWRGPQSEVSRFQGLIDWATSVRDAVDAYPIDGMEPHQLLLHIQDMLLRDNPRFRPSGQVRHAFEAMYRAFPSMHRTAKELGACIGLDDPEDIVKLESGWIEALLQRTANWRSNVIKAPQWATWRWAARSARAAGLSPLVDAVENGIVDGTALSSVFDYSYARWIAEAIVNEDEVLSGFLAEKHEATIEAFIAADKRVGELARDIVKARIGAGVPTQTNFGKDPEWGTLAREINKKARHMPLRQLFGRLPTVLTQLAPCVMMSPLSIAQYLPADAKPFDVVIFDEASQIPVWDAIGAIARGTQVVIVGDPEQLPPTNVGQRGVDDEDDDGSTVQSQQSILDECLASNIPSMRLSWHYRSRHESLIAFSNVKYYRGELTTFPSPVTRDTAVRYIHVEGGVYERGGAKINRKEAEAVVAEVVRRMKTSSHSIGVVTFNGEQQRLIENLLDQARRSDPSLEPHFDRNQSREPILVKNIENVQGDERDVIVFSVAVGPDKTGRVTAQISSLNSEGGHRRLNVAVTRARRELLVFATLRPEQIDLGRTGAKGVVDFKHFLEFAENGARAIAEAFSPTGRDAESPFEDAVMRALQEKGWEVHPQVGVSFFRIDLGVVHPDFPGRYLAGVECDGAAYHRSATARDRDRLREMVLTELGWRIRRIWSTEWWMDSSTATEKIHARLVADLEADRASWRAPAISEEPAPPPESIPSVNDTGEPAGAETSVAEAAPESEQTEVSPESVNDDGAPVGETKVYARGPMTEVREPDRGTATYVKADPANVAPPDRERFYDASYRGTLRSMIDHVVDTEGPIYFDVIVDRIARAHGFMRSGETVQKIVASSLGRNRFPMSKDGERQIVWPQDAATQDRAPYRGAGGRDHSDIPLPELAGLAGMLRTAGLEEDEDIIRGMQEHFGLGRLAASTRDRFEAAVAAASCEFSGGCPFGPDRGS</sequence>
<feature type="domain" description="DUF3320" evidence="2">
    <location>
        <begin position="1837"/>
        <end position="1884"/>
    </location>
</feature>
<feature type="domain" description="Restriction endonuclease type II-like" evidence="5">
    <location>
        <begin position="1634"/>
        <end position="1731"/>
    </location>
</feature>
<dbReference type="InterPro" id="IPR027417">
    <property type="entry name" value="P-loop_NTPase"/>
</dbReference>
<evidence type="ECO:0000259" key="3">
    <source>
        <dbReference type="Pfam" id="PF13086"/>
    </source>
</evidence>
<dbReference type="InterPro" id="IPR049468">
    <property type="entry name" value="Restrct_endonuc-II-like_dom"/>
</dbReference>
<dbReference type="InterPro" id="IPR047187">
    <property type="entry name" value="SF1_C_Upf1"/>
</dbReference>
<dbReference type="Gene3D" id="3.10.620.30">
    <property type="match status" value="1"/>
</dbReference>
<reference evidence="6 7" key="1">
    <citation type="submission" date="2019-03" db="EMBL/GenBank/DDBJ databases">
        <title>Bradyrhizobium diversity isolated from nodules of Chamaecrista fasciculata.</title>
        <authorList>
            <person name="Klepa M.S."/>
            <person name="Urquiaga M.O."/>
            <person name="Hungria M."/>
            <person name="Delamuta J.R."/>
        </authorList>
    </citation>
    <scope>NUCLEOTIDE SEQUENCE [LARGE SCALE GENOMIC DNA]</scope>
    <source>
        <strain evidence="6 7">CNPSo 3448</strain>
    </source>
</reference>
<keyword evidence="7" id="KW-1185">Reference proteome</keyword>
<dbReference type="Proteomes" id="UP000297966">
    <property type="component" value="Unassembled WGS sequence"/>
</dbReference>
<dbReference type="Pfam" id="PF11784">
    <property type="entry name" value="DUF3320"/>
    <property type="match status" value="1"/>
</dbReference>
<comment type="caution">
    <text evidence="6">The sequence shown here is derived from an EMBL/GenBank/DDBJ whole genome shotgun (WGS) entry which is preliminary data.</text>
</comment>
<dbReference type="FunFam" id="3.40.50.300:FF:002063">
    <property type="entry name" value="DNA helicase related protein"/>
    <property type="match status" value="1"/>
</dbReference>
<feature type="region of interest" description="Disordered" evidence="1">
    <location>
        <begin position="1744"/>
        <end position="1830"/>
    </location>
</feature>
<evidence type="ECO:0000313" key="6">
    <source>
        <dbReference type="EMBL" id="TFV48412.1"/>
    </source>
</evidence>
<dbReference type="Pfam" id="PF13086">
    <property type="entry name" value="AAA_11"/>
    <property type="match status" value="1"/>
</dbReference>